<dbReference type="AlphaFoldDB" id="A0A9P8LFT0"/>
<dbReference type="EMBL" id="JAGHQM010000201">
    <property type="protein sequence ID" value="KAH0563447.1"/>
    <property type="molecule type" value="Genomic_DNA"/>
</dbReference>
<accession>A0A9P8LFT0</accession>
<evidence type="ECO:0000313" key="1">
    <source>
        <dbReference type="EMBL" id="KAH0563447.1"/>
    </source>
</evidence>
<reference evidence="1" key="1">
    <citation type="submission" date="2021-03" db="EMBL/GenBank/DDBJ databases">
        <title>Comparative genomics and phylogenomic investigation of the class Geoglossomycetes provide insights into ecological specialization and systematics.</title>
        <authorList>
            <person name="Melie T."/>
            <person name="Pirro S."/>
            <person name="Miller A.N."/>
            <person name="Quandt A."/>
        </authorList>
    </citation>
    <scope>NUCLEOTIDE SEQUENCE</scope>
    <source>
        <strain evidence="1">CAQ_001_2017</strain>
    </source>
</reference>
<comment type="caution">
    <text evidence="1">The sequence shown here is derived from an EMBL/GenBank/DDBJ whole genome shotgun (WGS) entry which is preliminary data.</text>
</comment>
<gene>
    <name evidence="1" type="ORF">GP486_001984</name>
</gene>
<protein>
    <submittedName>
        <fullName evidence="1">Uncharacterized protein</fullName>
    </submittedName>
</protein>
<organism evidence="1 2">
    <name type="scientific">Trichoglossum hirsutum</name>
    <dbReference type="NCBI Taxonomy" id="265104"/>
    <lineage>
        <taxon>Eukaryota</taxon>
        <taxon>Fungi</taxon>
        <taxon>Dikarya</taxon>
        <taxon>Ascomycota</taxon>
        <taxon>Pezizomycotina</taxon>
        <taxon>Geoglossomycetes</taxon>
        <taxon>Geoglossales</taxon>
        <taxon>Geoglossaceae</taxon>
        <taxon>Trichoglossum</taxon>
    </lineage>
</organism>
<dbReference type="Proteomes" id="UP000750711">
    <property type="component" value="Unassembled WGS sequence"/>
</dbReference>
<proteinExistence type="predicted"/>
<keyword evidence="2" id="KW-1185">Reference proteome</keyword>
<evidence type="ECO:0000313" key="2">
    <source>
        <dbReference type="Proteomes" id="UP000750711"/>
    </source>
</evidence>
<sequence length="364" mass="41046">MAPTSHPVLADRLLLPHISKEADDLISLVEEPAQNAAGVETTCMWEKRSVETPMRENTVIGAKANQNKLDKLGPSSLETMRNVYFPETDDRAYQAAILNGIRCSEGGSAASLMMVCEGEGSYSWYLLARYEHRSLIDIRQLAVYSLVYPDSGSAIFILRNVPDDLKNRIKQFSGDELYRDPFLLHVLITDWVIFIIRQRWLRFDGQVFSLNGRHAAGHGFFDVAKTQRHLEELVLTIEMLSDQYKLICSADSGRVEDGFSSHLFQCKLLKSRLTSIQQLGKDIVQNTLNFASFENSATMKAIAVVTMLTLPGVLVSHDILVDAEKERKESTTICRLIKLAKGVDFGRQELASFPRYILNLRKIM</sequence>
<name>A0A9P8LFT0_9PEZI</name>